<dbReference type="EMBL" id="BT041824">
    <property type="protein sequence ID" value="ACF86829.1"/>
    <property type="molecule type" value="mRNA"/>
</dbReference>
<reference evidence="1" key="1">
    <citation type="journal article" date="2009" name="PLoS Genet.">
        <title>Sequencing, mapping, and analysis of 27,455 maize full-length cDNAs.</title>
        <authorList>
            <person name="Soderlund C."/>
            <person name="Descour A."/>
            <person name="Kudrna D."/>
            <person name="Bomhoff M."/>
            <person name="Boyd L."/>
            <person name="Currie J."/>
            <person name="Angelova A."/>
            <person name="Collura K."/>
            <person name="Wissotski M."/>
            <person name="Ashley E."/>
            <person name="Morrow D."/>
            <person name="Fernandes J."/>
            <person name="Walbot V."/>
            <person name="Yu Y."/>
        </authorList>
    </citation>
    <scope>NUCLEOTIDE SEQUENCE</scope>
    <source>
        <strain evidence="1">B73</strain>
    </source>
</reference>
<accession>B4FXI6</accession>
<protein>
    <submittedName>
        <fullName evidence="1">Uncharacterized protein</fullName>
    </submittedName>
</protein>
<sequence length="37" mass="4188">MCKSSEVVQGSLFVIITRDTRHASSVRCYRNFSVPVN</sequence>
<organism evidence="1">
    <name type="scientific">Zea mays</name>
    <name type="common">Maize</name>
    <dbReference type="NCBI Taxonomy" id="4577"/>
    <lineage>
        <taxon>Eukaryota</taxon>
        <taxon>Viridiplantae</taxon>
        <taxon>Streptophyta</taxon>
        <taxon>Embryophyta</taxon>
        <taxon>Tracheophyta</taxon>
        <taxon>Spermatophyta</taxon>
        <taxon>Magnoliopsida</taxon>
        <taxon>Liliopsida</taxon>
        <taxon>Poales</taxon>
        <taxon>Poaceae</taxon>
        <taxon>PACMAD clade</taxon>
        <taxon>Panicoideae</taxon>
        <taxon>Andropogonodae</taxon>
        <taxon>Andropogoneae</taxon>
        <taxon>Tripsacinae</taxon>
        <taxon>Zea</taxon>
    </lineage>
</organism>
<proteinExistence type="evidence at transcript level"/>
<evidence type="ECO:0000313" key="1">
    <source>
        <dbReference type="EMBL" id="ACF86829.1"/>
    </source>
</evidence>
<dbReference type="AlphaFoldDB" id="B4FXI6"/>
<name>B4FXI6_MAIZE</name>